<feature type="region of interest" description="Disordered" evidence="1">
    <location>
        <begin position="1"/>
        <end position="45"/>
    </location>
</feature>
<evidence type="ECO:0000256" key="1">
    <source>
        <dbReference type="SAM" id="MobiDB-lite"/>
    </source>
</evidence>
<name>A0A426XEV3_ENSVE</name>
<gene>
    <name evidence="2" type="ORF">B296_00054169</name>
</gene>
<dbReference type="Proteomes" id="UP000287651">
    <property type="component" value="Unassembled WGS sequence"/>
</dbReference>
<comment type="caution">
    <text evidence="2">The sequence shown here is derived from an EMBL/GenBank/DDBJ whole genome shotgun (WGS) entry which is preliminary data.</text>
</comment>
<feature type="region of interest" description="Disordered" evidence="1">
    <location>
        <begin position="139"/>
        <end position="158"/>
    </location>
</feature>
<dbReference type="AlphaFoldDB" id="A0A426XEV3"/>
<evidence type="ECO:0000313" key="3">
    <source>
        <dbReference type="Proteomes" id="UP000287651"/>
    </source>
</evidence>
<sequence>MEQKQSLENESEYGGAKLEDQDQEDSRTRGEGADSEGTSMAGRGGLATAAKEAEVALFLLHYRRRRSWRCRKKRSIRDYCWEGTQRIEGAGGYISKGKERLAVLAEAQVDGFLLAAAATQLILARKVCSIWRRQPRRSDRKHRSNMCRNDSAGGVERSSVGLGNWQRHNCNWEAARYDDG</sequence>
<feature type="compositionally biased region" description="Basic and acidic residues" evidence="1">
    <location>
        <begin position="17"/>
        <end position="32"/>
    </location>
</feature>
<proteinExistence type="predicted"/>
<organism evidence="2 3">
    <name type="scientific">Ensete ventricosum</name>
    <name type="common">Abyssinian banana</name>
    <name type="synonym">Musa ensete</name>
    <dbReference type="NCBI Taxonomy" id="4639"/>
    <lineage>
        <taxon>Eukaryota</taxon>
        <taxon>Viridiplantae</taxon>
        <taxon>Streptophyta</taxon>
        <taxon>Embryophyta</taxon>
        <taxon>Tracheophyta</taxon>
        <taxon>Spermatophyta</taxon>
        <taxon>Magnoliopsida</taxon>
        <taxon>Liliopsida</taxon>
        <taxon>Zingiberales</taxon>
        <taxon>Musaceae</taxon>
        <taxon>Ensete</taxon>
    </lineage>
</organism>
<accession>A0A426XEV3</accession>
<reference evidence="2 3" key="1">
    <citation type="journal article" date="2014" name="Agronomy (Basel)">
        <title>A Draft Genome Sequence for Ensete ventricosum, the Drought-Tolerant Tree Against Hunger.</title>
        <authorList>
            <person name="Harrison J."/>
            <person name="Moore K.A."/>
            <person name="Paszkiewicz K."/>
            <person name="Jones T."/>
            <person name="Grant M."/>
            <person name="Ambacheew D."/>
            <person name="Muzemil S."/>
            <person name="Studholme D.J."/>
        </authorList>
    </citation>
    <scope>NUCLEOTIDE SEQUENCE [LARGE SCALE GENOMIC DNA]</scope>
</reference>
<dbReference type="EMBL" id="AMZH03021641">
    <property type="protein sequence ID" value="RRT38009.1"/>
    <property type="molecule type" value="Genomic_DNA"/>
</dbReference>
<protein>
    <submittedName>
        <fullName evidence="2">Uncharacterized protein</fullName>
    </submittedName>
</protein>
<evidence type="ECO:0000313" key="2">
    <source>
        <dbReference type="EMBL" id="RRT38009.1"/>
    </source>
</evidence>